<dbReference type="PROSITE" id="PS51352">
    <property type="entry name" value="THIOREDOXIN_2"/>
    <property type="match status" value="1"/>
</dbReference>
<dbReference type="AlphaFoldDB" id="A0A2S5CFX9"/>
<protein>
    <submittedName>
        <fullName evidence="2">Thiol-disulfide oxidoreductase ResA</fullName>
    </submittedName>
</protein>
<reference evidence="2 3" key="1">
    <citation type="submission" date="2017-11" db="EMBL/GenBank/DDBJ databases">
        <title>Draft Genome Sequence of Methylobacter psychrotolerans Sph1T, an Obligate Methanotroph from Low-Temperature Environments.</title>
        <authorList>
            <person name="Oshkin I.Y."/>
            <person name="Miroshnikov K."/>
            <person name="Belova S.E."/>
            <person name="Korzhenkov A."/>
            <person name="Toshchakov S.V."/>
            <person name="Dedysh S.N."/>
        </authorList>
    </citation>
    <scope>NUCLEOTIDE SEQUENCE [LARGE SCALE GENOMIC DNA]</scope>
    <source>
        <strain evidence="2 3">Sph1</strain>
    </source>
</reference>
<dbReference type="EMBL" id="PGFZ01000027">
    <property type="protein sequence ID" value="POZ49715.1"/>
    <property type="molecule type" value="Genomic_DNA"/>
</dbReference>
<dbReference type="InterPro" id="IPR013766">
    <property type="entry name" value="Thioredoxin_domain"/>
</dbReference>
<dbReference type="GO" id="GO:0016209">
    <property type="term" value="F:antioxidant activity"/>
    <property type="evidence" value="ECO:0007669"/>
    <property type="project" value="InterPro"/>
</dbReference>
<name>A0A2S5CFX9_9GAMM</name>
<evidence type="ECO:0000313" key="3">
    <source>
        <dbReference type="Proteomes" id="UP000237423"/>
    </source>
</evidence>
<dbReference type="InterPro" id="IPR000866">
    <property type="entry name" value="AhpC/TSA"/>
</dbReference>
<dbReference type="Proteomes" id="UP000237423">
    <property type="component" value="Unassembled WGS sequence"/>
</dbReference>
<feature type="domain" description="Thioredoxin" evidence="1">
    <location>
        <begin position="52"/>
        <end position="227"/>
    </location>
</feature>
<evidence type="ECO:0000313" key="2">
    <source>
        <dbReference type="EMBL" id="POZ49715.1"/>
    </source>
</evidence>
<sequence>MDRCELNSIEILSEKTEKFYRKYLRDAPKSVQELKEAATKRLLESKVEERALKIGQIIPKFILINALSQKELNSQSELQKGPLVISFFRGAWCGYCNIELEALAKINQHIKSLGASLVAISPQIDGGIADVVELYNIDFPILIDVNNATAEAFGLAVEMDSSLHEAYRDKFCINVPQINGTNDWRLPITATYIVGSDGVIIECDTCPDHTKRMEPKRILEVLLDLSDKK</sequence>
<dbReference type="CDD" id="cd02970">
    <property type="entry name" value="PRX_like2"/>
    <property type="match status" value="1"/>
</dbReference>
<organism evidence="2 3">
    <name type="scientific">Methylovulum psychrotolerans</name>
    <dbReference type="NCBI Taxonomy" id="1704499"/>
    <lineage>
        <taxon>Bacteria</taxon>
        <taxon>Pseudomonadati</taxon>
        <taxon>Pseudomonadota</taxon>
        <taxon>Gammaproteobacteria</taxon>
        <taxon>Methylococcales</taxon>
        <taxon>Methylococcaceae</taxon>
        <taxon>Methylovulum</taxon>
    </lineage>
</organism>
<dbReference type="Gene3D" id="3.40.30.10">
    <property type="entry name" value="Glutaredoxin"/>
    <property type="match status" value="1"/>
</dbReference>
<accession>A0A2S5CFX9</accession>
<dbReference type="Pfam" id="PF00578">
    <property type="entry name" value="AhpC-TSA"/>
    <property type="match status" value="1"/>
</dbReference>
<dbReference type="GO" id="GO:0016491">
    <property type="term" value="F:oxidoreductase activity"/>
    <property type="evidence" value="ECO:0007669"/>
    <property type="project" value="InterPro"/>
</dbReference>
<comment type="caution">
    <text evidence="2">The sequence shown here is derived from an EMBL/GenBank/DDBJ whole genome shotgun (WGS) entry which is preliminary data.</text>
</comment>
<evidence type="ECO:0000259" key="1">
    <source>
        <dbReference type="PROSITE" id="PS51352"/>
    </source>
</evidence>
<dbReference type="RefSeq" id="WP_103975903.1">
    <property type="nucleotide sequence ID" value="NZ_PGFZ01000027.1"/>
</dbReference>
<gene>
    <name evidence="2" type="primary">resA</name>
    <name evidence="2" type="ORF">AADEFJLK_04515</name>
</gene>
<dbReference type="SUPFAM" id="SSF52833">
    <property type="entry name" value="Thioredoxin-like"/>
    <property type="match status" value="1"/>
</dbReference>
<proteinExistence type="predicted"/>
<dbReference type="InterPro" id="IPR036249">
    <property type="entry name" value="Thioredoxin-like_sf"/>
</dbReference>